<protein>
    <recommendedName>
        <fullName evidence="22">Protein DETOXIFICATION</fullName>
    </recommendedName>
    <alternativeName>
        <fullName evidence="22">Multidrug and toxic compound extrusion protein</fullName>
    </alternativeName>
</protein>
<evidence type="ECO:0000256" key="22">
    <source>
        <dbReference type="RuleBase" id="RU004914"/>
    </source>
</evidence>
<evidence type="ECO:0000256" key="1">
    <source>
        <dbReference type="ARBA" id="ARBA00004251"/>
    </source>
</evidence>
<reference evidence="26" key="1">
    <citation type="journal article" date="2020" name="bioRxiv">
        <title>Hybrid origin of Populus tomentosa Carr. identified through genome sequencing and phylogenomic analysis.</title>
        <authorList>
            <person name="An X."/>
            <person name="Gao K."/>
            <person name="Chen Z."/>
            <person name="Li J."/>
            <person name="Yang X."/>
            <person name="Yang X."/>
            <person name="Zhou J."/>
            <person name="Guo T."/>
            <person name="Zhao T."/>
            <person name="Huang S."/>
            <person name="Miao D."/>
            <person name="Khan W.U."/>
            <person name="Rao P."/>
            <person name="Ye M."/>
            <person name="Lei B."/>
            <person name="Liao W."/>
            <person name="Wang J."/>
            <person name="Ji L."/>
            <person name="Li Y."/>
            <person name="Guo B."/>
            <person name="Mustafa N.S."/>
            <person name="Li S."/>
            <person name="Yun Q."/>
            <person name="Keller S.R."/>
            <person name="Mao J."/>
            <person name="Zhang R."/>
            <person name="Strauss S.H."/>
        </authorList>
    </citation>
    <scope>NUCLEOTIDE SEQUENCE</scope>
    <source>
        <strain evidence="26">GM15</strain>
        <tissue evidence="26">Leaf</tissue>
    </source>
</reference>
<feature type="transmembrane region" description="Helical" evidence="22">
    <location>
        <begin position="1109"/>
        <end position="1134"/>
    </location>
</feature>
<keyword evidence="15 22" id="KW-0472">Membrane</keyword>
<organism evidence="26 27">
    <name type="scientific">Populus tomentosa</name>
    <name type="common">Chinese white poplar</name>
    <dbReference type="NCBI Taxonomy" id="118781"/>
    <lineage>
        <taxon>Eukaryota</taxon>
        <taxon>Viridiplantae</taxon>
        <taxon>Streptophyta</taxon>
        <taxon>Embryophyta</taxon>
        <taxon>Tracheophyta</taxon>
        <taxon>Spermatophyta</taxon>
        <taxon>Magnoliopsida</taxon>
        <taxon>eudicotyledons</taxon>
        <taxon>Gunneridae</taxon>
        <taxon>Pentapetalae</taxon>
        <taxon>rosids</taxon>
        <taxon>fabids</taxon>
        <taxon>Malpighiales</taxon>
        <taxon>Salicaceae</taxon>
        <taxon>Saliceae</taxon>
        <taxon>Populus</taxon>
    </lineage>
</organism>
<name>A0A8X7YBX3_POPTO</name>
<keyword evidence="6" id="KW-0597">Phosphoprotein</keyword>
<gene>
    <name evidence="26" type="ORF">POTOM_048025</name>
</gene>
<dbReference type="GO" id="GO:0005886">
    <property type="term" value="C:plasma membrane"/>
    <property type="evidence" value="ECO:0007669"/>
    <property type="project" value="UniProtKB-SubCell"/>
</dbReference>
<feature type="transmembrane region" description="Helical" evidence="22">
    <location>
        <begin position="1008"/>
        <end position="1031"/>
    </location>
</feature>
<evidence type="ECO:0000256" key="20">
    <source>
        <dbReference type="ARBA" id="ARBA00048679"/>
    </source>
</evidence>
<feature type="binding site" evidence="21">
    <location>
        <position position="542"/>
    </location>
    <ligand>
        <name>ATP</name>
        <dbReference type="ChEBI" id="CHEBI:30616"/>
    </ligand>
</feature>
<evidence type="ECO:0000256" key="4">
    <source>
        <dbReference type="ARBA" id="ARBA00022527"/>
    </source>
</evidence>
<evidence type="ECO:0000256" key="17">
    <source>
        <dbReference type="ARBA" id="ARBA00023170"/>
    </source>
</evidence>
<keyword evidence="9 23" id="KW-0732">Signal</keyword>
<proteinExistence type="inferred from homology"/>
<dbReference type="Pfam" id="PF00069">
    <property type="entry name" value="Pkinase"/>
    <property type="match status" value="1"/>
</dbReference>
<feature type="domain" description="Bulb-type lectin" evidence="25">
    <location>
        <begin position="53"/>
        <end position="174"/>
    </location>
</feature>
<dbReference type="AlphaFoldDB" id="A0A8X7YBX3"/>
<evidence type="ECO:0000256" key="13">
    <source>
        <dbReference type="ARBA" id="ARBA00022840"/>
    </source>
</evidence>
<keyword evidence="12" id="KW-0418">Kinase</keyword>
<keyword evidence="10" id="KW-0430">Lectin</keyword>
<evidence type="ECO:0000256" key="9">
    <source>
        <dbReference type="ARBA" id="ARBA00022729"/>
    </source>
</evidence>
<dbReference type="Pfam" id="PF01453">
    <property type="entry name" value="B_lectin"/>
    <property type="match status" value="1"/>
</dbReference>
<keyword evidence="17" id="KW-0675">Receptor</keyword>
<evidence type="ECO:0000259" key="25">
    <source>
        <dbReference type="PROSITE" id="PS50927"/>
    </source>
</evidence>
<keyword evidence="11 21" id="KW-0547">Nucleotide-binding</keyword>
<dbReference type="SMART" id="SM00220">
    <property type="entry name" value="S_TKc"/>
    <property type="match status" value="1"/>
</dbReference>
<keyword evidence="14 22" id="KW-1133">Transmembrane helix</keyword>
<dbReference type="EMBL" id="JAAWWB010000028">
    <property type="protein sequence ID" value="KAG6748124.1"/>
    <property type="molecule type" value="Genomic_DNA"/>
</dbReference>
<dbReference type="InterPro" id="IPR000719">
    <property type="entry name" value="Prot_kinase_dom"/>
</dbReference>
<dbReference type="InterPro" id="IPR001480">
    <property type="entry name" value="Bulb-type_lectin_dom"/>
</dbReference>
<keyword evidence="27" id="KW-1185">Reference proteome</keyword>
<evidence type="ECO:0000256" key="15">
    <source>
        <dbReference type="ARBA" id="ARBA00023136"/>
    </source>
</evidence>
<dbReference type="GO" id="GO:0030246">
    <property type="term" value="F:carbohydrate binding"/>
    <property type="evidence" value="ECO:0007669"/>
    <property type="project" value="UniProtKB-KW"/>
</dbReference>
<dbReference type="InterPro" id="IPR000858">
    <property type="entry name" value="S_locus_glycoprot_dom"/>
</dbReference>
<evidence type="ECO:0000256" key="18">
    <source>
        <dbReference type="ARBA" id="ARBA00023180"/>
    </source>
</evidence>
<feature type="transmembrane region" description="Helical" evidence="22">
    <location>
        <begin position="1071"/>
        <end position="1089"/>
    </location>
</feature>
<dbReference type="PROSITE" id="PS50927">
    <property type="entry name" value="BULB_LECTIN"/>
    <property type="match status" value="1"/>
</dbReference>
<dbReference type="GO" id="GO:0004674">
    <property type="term" value="F:protein serine/threonine kinase activity"/>
    <property type="evidence" value="ECO:0007669"/>
    <property type="project" value="UniProtKB-KW"/>
</dbReference>
<keyword evidence="7" id="KW-0808">Transferase</keyword>
<dbReference type="PROSITE" id="PS00107">
    <property type="entry name" value="PROTEIN_KINASE_ATP"/>
    <property type="match status" value="1"/>
</dbReference>
<evidence type="ECO:0000256" key="16">
    <source>
        <dbReference type="ARBA" id="ARBA00023157"/>
    </source>
</evidence>
<evidence type="ECO:0000256" key="21">
    <source>
        <dbReference type="PROSITE-ProRule" id="PRU10141"/>
    </source>
</evidence>
<dbReference type="InterPro" id="IPR017441">
    <property type="entry name" value="Protein_kinase_ATP_BS"/>
</dbReference>
<evidence type="ECO:0000256" key="11">
    <source>
        <dbReference type="ARBA" id="ARBA00022741"/>
    </source>
</evidence>
<dbReference type="CDD" id="cd14066">
    <property type="entry name" value="STKc_IRAK"/>
    <property type="match status" value="1"/>
</dbReference>
<feature type="domain" description="Protein kinase" evidence="24">
    <location>
        <begin position="514"/>
        <end position="796"/>
    </location>
</feature>
<evidence type="ECO:0000256" key="2">
    <source>
        <dbReference type="ARBA" id="ARBA00010199"/>
    </source>
</evidence>
<keyword evidence="5" id="KW-0245">EGF-like domain</keyword>
<dbReference type="PROSITE" id="PS00108">
    <property type="entry name" value="PROTEIN_KINASE_ST"/>
    <property type="match status" value="1"/>
</dbReference>
<accession>A0A8X7YBX3</accession>
<dbReference type="PROSITE" id="PS50011">
    <property type="entry name" value="PROTEIN_KINASE_DOM"/>
    <property type="match status" value="1"/>
</dbReference>
<feature type="transmembrane region" description="Helical" evidence="22">
    <location>
        <begin position="910"/>
        <end position="931"/>
    </location>
</feature>
<feature type="transmembrane region" description="Helical" evidence="22">
    <location>
        <begin position="457"/>
        <end position="480"/>
    </location>
</feature>
<evidence type="ECO:0000313" key="26">
    <source>
        <dbReference type="EMBL" id="KAG6748124.1"/>
    </source>
</evidence>
<dbReference type="InterPro" id="IPR002528">
    <property type="entry name" value="MATE_fam"/>
</dbReference>
<keyword evidence="8 22" id="KW-0812">Transmembrane</keyword>
<keyword evidence="4" id="KW-0723">Serine/threonine-protein kinase</keyword>
<evidence type="ECO:0000313" key="27">
    <source>
        <dbReference type="Proteomes" id="UP000886885"/>
    </source>
</evidence>
<comment type="caution">
    <text evidence="22">Lacks conserved residue(s) required for the propagation of feature annotation.</text>
</comment>
<evidence type="ECO:0000256" key="7">
    <source>
        <dbReference type="ARBA" id="ARBA00022679"/>
    </source>
</evidence>
<keyword evidence="13 21" id="KW-0067">ATP-binding</keyword>
<evidence type="ECO:0000256" key="5">
    <source>
        <dbReference type="ARBA" id="ARBA00022536"/>
    </source>
</evidence>
<evidence type="ECO:0000256" key="14">
    <source>
        <dbReference type="ARBA" id="ARBA00022989"/>
    </source>
</evidence>
<keyword evidence="18" id="KW-0325">Glycoprotein</keyword>
<dbReference type="OrthoDB" id="643280at2759"/>
<comment type="similarity">
    <text evidence="2 22">Belongs to the multi antimicrobial extrusion (MATE) (TC 2.A.66.1) family.</text>
</comment>
<evidence type="ECO:0000256" key="6">
    <source>
        <dbReference type="ARBA" id="ARBA00022553"/>
    </source>
</evidence>
<dbReference type="FunFam" id="3.30.200.20:FF:000370">
    <property type="entry name" value="Receptor-like protein kinase 4"/>
    <property type="match status" value="1"/>
</dbReference>
<evidence type="ECO:0000256" key="10">
    <source>
        <dbReference type="ARBA" id="ARBA00022734"/>
    </source>
</evidence>
<dbReference type="InterPro" id="IPR008271">
    <property type="entry name" value="Ser/Thr_kinase_AS"/>
</dbReference>
<feature type="transmembrane region" description="Helical" evidence="22">
    <location>
        <begin position="976"/>
        <end position="996"/>
    </location>
</feature>
<feature type="chain" id="PRO_5036490291" description="Protein DETOXIFICATION" evidence="23">
    <location>
        <begin position="28"/>
        <end position="1157"/>
    </location>
</feature>
<dbReference type="GO" id="GO:0048544">
    <property type="term" value="P:recognition of pollen"/>
    <property type="evidence" value="ECO:0007669"/>
    <property type="project" value="InterPro"/>
</dbReference>
<dbReference type="Proteomes" id="UP000886885">
    <property type="component" value="Chromosome 14D"/>
</dbReference>
<feature type="transmembrane region" description="Helical" evidence="22">
    <location>
        <begin position="854"/>
        <end position="873"/>
    </location>
</feature>
<dbReference type="Pfam" id="PF01554">
    <property type="entry name" value="MatE"/>
    <property type="match status" value="1"/>
</dbReference>
<comment type="subcellular location">
    <subcellularLocation>
        <location evidence="1">Cell membrane</location>
        <topology evidence="1">Single-pass type I membrane protein</topology>
    </subcellularLocation>
</comment>
<evidence type="ECO:0000256" key="12">
    <source>
        <dbReference type="ARBA" id="ARBA00022777"/>
    </source>
</evidence>
<dbReference type="FunFam" id="1.10.510.10:FF:000248">
    <property type="entry name" value="S-receptor-like kinase 5"/>
    <property type="match status" value="1"/>
</dbReference>
<dbReference type="CDD" id="cd01098">
    <property type="entry name" value="PAN_AP_plant"/>
    <property type="match status" value="1"/>
</dbReference>
<comment type="catalytic activity">
    <reaction evidence="20">
        <text>L-seryl-[protein] + ATP = O-phospho-L-seryl-[protein] + ADP + H(+)</text>
        <dbReference type="Rhea" id="RHEA:17989"/>
        <dbReference type="Rhea" id="RHEA-COMP:9863"/>
        <dbReference type="Rhea" id="RHEA-COMP:11604"/>
        <dbReference type="ChEBI" id="CHEBI:15378"/>
        <dbReference type="ChEBI" id="CHEBI:29999"/>
        <dbReference type="ChEBI" id="CHEBI:30616"/>
        <dbReference type="ChEBI" id="CHEBI:83421"/>
        <dbReference type="ChEBI" id="CHEBI:456216"/>
        <dbReference type="EC" id="2.7.11.1"/>
    </reaction>
</comment>
<dbReference type="PANTHER" id="PTHR47974:SF20">
    <property type="entry name" value="RECEPTOR-LIKE SERINE_THREONINE-PROTEIN KINASE"/>
    <property type="match status" value="1"/>
</dbReference>
<dbReference type="Pfam" id="PF00954">
    <property type="entry name" value="S_locus_glycop"/>
    <property type="match status" value="1"/>
</dbReference>
<dbReference type="PANTHER" id="PTHR47974">
    <property type="entry name" value="OS07G0415500 PROTEIN"/>
    <property type="match status" value="1"/>
</dbReference>
<dbReference type="CDD" id="cd00028">
    <property type="entry name" value="B_lectin"/>
    <property type="match status" value="1"/>
</dbReference>
<keyword evidence="3" id="KW-1003">Cell membrane</keyword>
<dbReference type="GO" id="GO:0015297">
    <property type="term" value="F:antiporter activity"/>
    <property type="evidence" value="ECO:0007669"/>
    <property type="project" value="InterPro"/>
</dbReference>
<dbReference type="GO" id="GO:0042910">
    <property type="term" value="F:xenobiotic transmembrane transporter activity"/>
    <property type="evidence" value="ECO:0007669"/>
    <property type="project" value="InterPro"/>
</dbReference>
<evidence type="ECO:0000256" key="8">
    <source>
        <dbReference type="ARBA" id="ARBA00022692"/>
    </source>
</evidence>
<comment type="catalytic activity">
    <reaction evidence="19">
        <text>L-threonyl-[protein] + ATP = O-phospho-L-threonyl-[protein] + ADP + H(+)</text>
        <dbReference type="Rhea" id="RHEA:46608"/>
        <dbReference type="Rhea" id="RHEA-COMP:11060"/>
        <dbReference type="Rhea" id="RHEA-COMP:11605"/>
        <dbReference type="ChEBI" id="CHEBI:15378"/>
        <dbReference type="ChEBI" id="CHEBI:30013"/>
        <dbReference type="ChEBI" id="CHEBI:30616"/>
        <dbReference type="ChEBI" id="CHEBI:61977"/>
        <dbReference type="ChEBI" id="CHEBI:456216"/>
        <dbReference type="EC" id="2.7.11.1"/>
    </reaction>
</comment>
<evidence type="ECO:0000259" key="24">
    <source>
        <dbReference type="PROSITE" id="PS50011"/>
    </source>
</evidence>
<evidence type="ECO:0000256" key="3">
    <source>
        <dbReference type="ARBA" id="ARBA00022475"/>
    </source>
</evidence>
<sequence>MPLMISEMSLAIFFALIFSLLLPTSNALLVSKFEANNTFTPSTPCNPIQSSRSKKLETANVLITGNSTISSLNNTFNLGFVNPGGKPNWYLAISYASIPTPPIVWVANREKPITNLTSTRLEITAEGKLAIIALPGSTIWQSTNTEKARRLLLQENGNLVLLSAKGLIIWQSFDFPTDTWLPGMNITSERSLISWRSINDPSPGLFSLRINPLGFNEFELVYNKSAKYWSTGNWTGDAFDGVPEMTIPYIYKFHFSDPFTPSASFWYTERELDGGLRPPLTRFQVDVTGQLKQYTWTQQNEYWNMFWSQPDNKCRVYGLCGNLGVCNSTLLKPCVCVSGFRPVSDYDWESGDYTGGCVRESRDSCEESDGFMEVGAVRFEGAAMVSFVGTRSVCERICLSNCSCIGLFHDGKTSLCKNLYGSLLNLRNAGSDSTFQDVLYVRVPKEGIVRKGVSKSVLLIGSIGGSVVLLGLVAGMLLILRKRRKNGKGVEGGGVFPGLNLKVFTYKELCAATRGFSDKLGHGGFGAVFQGELLDSTLVAVKRLERPGSGEKEFRAEVCTIGNIQHINLVRLRGFCSESSHRLLIYDYMPNGPLSAYLRRDGLNLIWDVRFRVAVGTARGIAYLHEECRDCIIHCDIKPENILLDSDYTAKVSDFGLAKLIGRDFSRVLATMRGTWGYVAPEWISGVAITTKADVYSYGMTLLELLGGRRNVEAPPSARGAGGREGEKAEKWFFPPYAAQKIIEGNVAAVVDDRLGGAYDVEEAQRVASVAVWCIQDSEEMRPTMGMVVKMLEGVVEVTTPPPPKLLQALVSGESYHGVQIDSGKGVSIGGDCCGDNAGGVPLAKKSTTHWWPVNFKLACAQLFLLVATFNFFPSFHGLAVDRRGLGGHDHHLTIPQLVNLLGVYMQRSWIILFVACLFLLPLYIFATPILKLLGQRKDIAELAAKFTIQVIPQMFSLAINFPTQKFLQAQSKVGVLAWIGFAALIMHIGVLYLFVNVFKWGLAGAAISYDVLGWVIALGQIWYFMAIIVLTGHLEDPIIAVGSLSICHYSGNSRNHFAIIFTGSKEMRKAVANLACLLGITMMILNFMEQLTLPLRSSHAGVAVGGGWQALVAYINLLCYYVVGLPLGFLLGYKTKLHVKVLSSTNSVTSLFGRKG</sequence>
<dbReference type="SMART" id="SM00108">
    <property type="entry name" value="B_lectin"/>
    <property type="match status" value="1"/>
</dbReference>
<dbReference type="GO" id="GO:0005524">
    <property type="term" value="F:ATP binding"/>
    <property type="evidence" value="ECO:0007669"/>
    <property type="project" value="UniProtKB-UniRule"/>
</dbReference>
<evidence type="ECO:0000256" key="23">
    <source>
        <dbReference type="SAM" id="SignalP"/>
    </source>
</evidence>
<keyword evidence="16" id="KW-1015">Disulfide bond</keyword>
<feature type="signal peptide" evidence="23">
    <location>
        <begin position="1"/>
        <end position="27"/>
    </location>
</feature>
<comment type="caution">
    <text evidence="26">The sequence shown here is derived from an EMBL/GenBank/DDBJ whole genome shotgun (WGS) entry which is preliminary data.</text>
</comment>
<evidence type="ECO:0000256" key="19">
    <source>
        <dbReference type="ARBA" id="ARBA00047899"/>
    </source>
</evidence>